<dbReference type="GO" id="GO:0005886">
    <property type="term" value="C:plasma membrane"/>
    <property type="evidence" value="ECO:0007669"/>
    <property type="project" value="UniProtKB-SubCell"/>
</dbReference>
<evidence type="ECO:0000256" key="8">
    <source>
        <dbReference type="ARBA" id="ARBA00022777"/>
    </source>
</evidence>
<dbReference type="PROSITE" id="PS50885">
    <property type="entry name" value="HAMP"/>
    <property type="match status" value="1"/>
</dbReference>
<evidence type="ECO:0000313" key="18">
    <source>
        <dbReference type="Proteomes" id="UP000551878"/>
    </source>
</evidence>
<dbReference type="PROSITE" id="PS50113">
    <property type="entry name" value="PAC"/>
    <property type="match status" value="1"/>
</dbReference>
<keyword evidence="8 17" id="KW-0418">Kinase</keyword>
<comment type="subcellular location">
    <subcellularLocation>
        <location evidence="2">Cell membrane</location>
        <topology evidence="2">Multi-pass membrane protein</topology>
    </subcellularLocation>
</comment>
<dbReference type="RefSeq" id="WP_184662420.1">
    <property type="nucleotide sequence ID" value="NZ_JACHHB010000001.1"/>
</dbReference>
<comment type="catalytic activity">
    <reaction evidence="1">
        <text>ATP + protein L-histidine = ADP + protein N-phospho-L-histidine.</text>
        <dbReference type="EC" id="2.7.13.3"/>
    </reaction>
</comment>
<keyword evidence="9" id="KW-0067">ATP-binding</keyword>
<evidence type="ECO:0000256" key="5">
    <source>
        <dbReference type="ARBA" id="ARBA00022553"/>
    </source>
</evidence>
<evidence type="ECO:0000256" key="11">
    <source>
        <dbReference type="ARBA" id="ARBA00023136"/>
    </source>
</evidence>
<dbReference type="PANTHER" id="PTHR43065">
    <property type="entry name" value="SENSOR HISTIDINE KINASE"/>
    <property type="match status" value="1"/>
</dbReference>
<dbReference type="GO" id="GO:0000155">
    <property type="term" value="F:phosphorelay sensor kinase activity"/>
    <property type="evidence" value="ECO:0007669"/>
    <property type="project" value="InterPro"/>
</dbReference>
<dbReference type="Gene3D" id="3.30.565.10">
    <property type="entry name" value="Histidine kinase-like ATPase, C-terminal domain"/>
    <property type="match status" value="1"/>
</dbReference>
<evidence type="ECO:0000256" key="12">
    <source>
        <dbReference type="SAM" id="Coils"/>
    </source>
</evidence>
<evidence type="ECO:0000259" key="14">
    <source>
        <dbReference type="PROSITE" id="PS50109"/>
    </source>
</evidence>
<keyword evidence="10" id="KW-0902">Two-component regulatory system</keyword>
<dbReference type="SMART" id="SM00388">
    <property type="entry name" value="HisKA"/>
    <property type="match status" value="1"/>
</dbReference>
<keyword evidence="12" id="KW-0175">Coiled coil</keyword>
<dbReference type="SUPFAM" id="SSF158472">
    <property type="entry name" value="HAMP domain-like"/>
    <property type="match status" value="1"/>
</dbReference>
<proteinExistence type="predicted"/>
<organism evidence="17 18">
    <name type="scientific">Texcoconibacillus texcoconensis</name>
    <dbReference type="NCBI Taxonomy" id="1095777"/>
    <lineage>
        <taxon>Bacteria</taxon>
        <taxon>Bacillati</taxon>
        <taxon>Bacillota</taxon>
        <taxon>Bacilli</taxon>
        <taxon>Bacillales</taxon>
        <taxon>Bacillaceae</taxon>
        <taxon>Texcoconibacillus</taxon>
    </lineage>
</organism>
<feature type="transmembrane region" description="Helical" evidence="13">
    <location>
        <begin position="261"/>
        <end position="283"/>
    </location>
</feature>
<feature type="transmembrane region" description="Helical" evidence="13">
    <location>
        <begin position="12"/>
        <end position="33"/>
    </location>
</feature>
<evidence type="ECO:0000256" key="7">
    <source>
        <dbReference type="ARBA" id="ARBA00022741"/>
    </source>
</evidence>
<dbReference type="InterPro" id="IPR036097">
    <property type="entry name" value="HisK_dim/P_sf"/>
</dbReference>
<dbReference type="Pfam" id="PF00672">
    <property type="entry name" value="HAMP"/>
    <property type="match status" value="1"/>
</dbReference>
<keyword evidence="11 13" id="KW-0472">Membrane</keyword>
<evidence type="ECO:0000259" key="15">
    <source>
        <dbReference type="PROSITE" id="PS50113"/>
    </source>
</evidence>
<sequence length="692" mass="78400">MKQKLHSIRYKVLLFGLIMSSIPLVLISGYYLLVMSSQVEDTAAQSQKLRVESVASSISDHVNHIFERMEIVGNSVATLEDTGVYYDLLNQQESIDEIVLLNDTGDVLRRVSRFNLNDTNAEPWLDDQSLLNELKGDQIDHIFSGVKFNEYGQPYVHLLVPVSEDFANALGVKLHLQKLIGDVSSHYLDGDSVMYLRDQDERIIAHQDYSKLWQIDDGQLSSDNTGIITTAPIEELNWELAMEQPRSDMLSPVYGMLTRGGLVAAAMILFGSVISIYAGLYFVKPIEKLQSGMRYVKTGYWPDEMPVERRDEFGELTRAFNEMNKEIQQKERSLEQEKERLSIVVNSMEAGLAVIRKDYSIAWMNPTLKGWIGERSEVPCFQMFSDHNDSPCYSCPLSETTFEKMDETLTKTDENGEQRIYRHRVFPLQHTLEEGEEALVVMEDITEEKRLEEKLIQTDKLSALGRMASSFAHEVNNPLASVQVYAEDLTDRLEEDREELLDSGDMDHYLHVIRKNIHRCKEITANLLNFSRQSSWKITTFSVEDVMNESLMLMEHNLKKHGIKVTVKVGDHLPPLDGDPLKTSQVFVNLLQNAIDAMSDQADPQMMIFMEKVTEGVAISVKDNGSGIPEEYIPKLFDPFFTSKPTGQGTGLGLSVCYGIVEQMNGTLEVDSEQGKGTTFKVVLPKSRSIND</sequence>
<dbReference type="InterPro" id="IPR003661">
    <property type="entry name" value="HisK_dim/P_dom"/>
</dbReference>
<keyword evidence="13" id="KW-0812">Transmembrane</keyword>
<dbReference type="InterPro" id="IPR003660">
    <property type="entry name" value="HAMP_dom"/>
</dbReference>
<keyword evidence="13" id="KW-1133">Transmembrane helix</keyword>
<dbReference type="SUPFAM" id="SSF47384">
    <property type="entry name" value="Homodimeric domain of signal transducing histidine kinase"/>
    <property type="match status" value="1"/>
</dbReference>
<evidence type="ECO:0000313" key="17">
    <source>
        <dbReference type="EMBL" id="MBB5171930.1"/>
    </source>
</evidence>
<evidence type="ECO:0000256" key="4">
    <source>
        <dbReference type="ARBA" id="ARBA00022475"/>
    </source>
</evidence>
<evidence type="ECO:0000256" key="6">
    <source>
        <dbReference type="ARBA" id="ARBA00022679"/>
    </source>
</evidence>
<reference evidence="17 18" key="1">
    <citation type="submission" date="2020-08" db="EMBL/GenBank/DDBJ databases">
        <title>Genomic Encyclopedia of Type Strains, Phase IV (KMG-IV): sequencing the most valuable type-strain genomes for metagenomic binning, comparative biology and taxonomic classification.</title>
        <authorList>
            <person name="Goeker M."/>
        </authorList>
    </citation>
    <scope>NUCLEOTIDE SEQUENCE [LARGE SCALE GENOMIC DNA]</scope>
    <source>
        <strain evidence="17 18">DSM 24696</strain>
    </source>
</reference>
<dbReference type="EC" id="2.7.13.3" evidence="3"/>
<dbReference type="AlphaFoldDB" id="A0A840QC82"/>
<keyword evidence="4" id="KW-1003">Cell membrane</keyword>
<dbReference type="InterPro" id="IPR000700">
    <property type="entry name" value="PAS-assoc_C"/>
</dbReference>
<dbReference type="SMART" id="SM00387">
    <property type="entry name" value="HATPase_c"/>
    <property type="match status" value="1"/>
</dbReference>
<dbReference type="Gene3D" id="1.10.287.130">
    <property type="match status" value="1"/>
</dbReference>
<dbReference type="Proteomes" id="UP000551878">
    <property type="component" value="Unassembled WGS sequence"/>
</dbReference>
<dbReference type="PRINTS" id="PR00344">
    <property type="entry name" value="BCTRLSENSOR"/>
</dbReference>
<dbReference type="Gene3D" id="1.10.8.500">
    <property type="entry name" value="HAMP domain in histidine kinase"/>
    <property type="match status" value="1"/>
</dbReference>
<dbReference type="Pfam" id="PF00512">
    <property type="entry name" value="HisKA"/>
    <property type="match status" value="1"/>
</dbReference>
<evidence type="ECO:0000256" key="2">
    <source>
        <dbReference type="ARBA" id="ARBA00004651"/>
    </source>
</evidence>
<dbReference type="InterPro" id="IPR003594">
    <property type="entry name" value="HATPase_dom"/>
</dbReference>
<feature type="domain" description="PAC" evidence="15">
    <location>
        <begin position="403"/>
        <end position="457"/>
    </location>
</feature>
<evidence type="ECO:0000256" key="3">
    <source>
        <dbReference type="ARBA" id="ARBA00012438"/>
    </source>
</evidence>
<dbReference type="InterPro" id="IPR036890">
    <property type="entry name" value="HATPase_C_sf"/>
</dbReference>
<dbReference type="Gene3D" id="3.30.450.20">
    <property type="entry name" value="PAS domain"/>
    <property type="match status" value="1"/>
</dbReference>
<dbReference type="SUPFAM" id="SSF55874">
    <property type="entry name" value="ATPase domain of HSP90 chaperone/DNA topoisomerase II/histidine kinase"/>
    <property type="match status" value="1"/>
</dbReference>
<keyword evidence="18" id="KW-1185">Reference proteome</keyword>
<keyword evidence="6" id="KW-0808">Transferase</keyword>
<dbReference type="InterPro" id="IPR004358">
    <property type="entry name" value="Sig_transdc_His_kin-like_C"/>
</dbReference>
<dbReference type="Pfam" id="PF02518">
    <property type="entry name" value="HATPase_c"/>
    <property type="match status" value="1"/>
</dbReference>
<evidence type="ECO:0000256" key="9">
    <source>
        <dbReference type="ARBA" id="ARBA00022840"/>
    </source>
</evidence>
<dbReference type="PROSITE" id="PS50109">
    <property type="entry name" value="HIS_KIN"/>
    <property type="match status" value="1"/>
</dbReference>
<evidence type="ECO:0000256" key="1">
    <source>
        <dbReference type="ARBA" id="ARBA00000085"/>
    </source>
</evidence>
<dbReference type="CDD" id="cd06225">
    <property type="entry name" value="HAMP"/>
    <property type="match status" value="1"/>
</dbReference>
<dbReference type="CDD" id="cd00082">
    <property type="entry name" value="HisKA"/>
    <property type="match status" value="1"/>
</dbReference>
<evidence type="ECO:0000256" key="10">
    <source>
        <dbReference type="ARBA" id="ARBA00023012"/>
    </source>
</evidence>
<evidence type="ECO:0000256" key="13">
    <source>
        <dbReference type="SAM" id="Phobius"/>
    </source>
</evidence>
<dbReference type="SMART" id="SM00304">
    <property type="entry name" value="HAMP"/>
    <property type="match status" value="1"/>
</dbReference>
<keyword evidence="5" id="KW-0597">Phosphoprotein</keyword>
<dbReference type="InterPro" id="IPR005467">
    <property type="entry name" value="His_kinase_dom"/>
</dbReference>
<feature type="domain" description="HAMP" evidence="16">
    <location>
        <begin position="280"/>
        <end position="332"/>
    </location>
</feature>
<accession>A0A840QC82</accession>
<gene>
    <name evidence="17" type="ORF">HNQ41_000070</name>
</gene>
<comment type="caution">
    <text evidence="17">The sequence shown here is derived from an EMBL/GenBank/DDBJ whole genome shotgun (WGS) entry which is preliminary data.</text>
</comment>
<protein>
    <recommendedName>
        <fullName evidence="3">histidine kinase</fullName>
        <ecNumber evidence="3">2.7.13.3</ecNumber>
    </recommendedName>
</protein>
<feature type="domain" description="Histidine kinase" evidence="14">
    <location>
        <begin position="470"/>
        <end position="688"/>
    </location>
</feature>
<dbReference type="EMBL" id="JACHHB010000001">
    <property type="protein sequence ID" value="MBB5171930.1"/>
    <property type="molecule type" value="Genomic_DNA"/>
</dbReference>
<evidence type="ECO:0000259" key="16">
    <source>
        <dbReference type="PROSITE" id="PS50885"/>
    </source>
</evidence>
<keyword evidence="7" id="KW-0547">Nucleotide-binding</keyword>
<dbReference type="GO" id="GO:0005524">
    <property type="term" value="F:ATP binding"/>
    <property type="evidence" value="ECO:0007669"/>
    <property type="project" value="UniProtKB-KW"/>
</dbReference>
<name>A0A840QC82_9BACI</name>
<feature type="coiled-coil region" evidence="12">
    <location>
        <begin position="313"/>
        <end position="344"/>
    </location>
</feature>
<dbReference type="PANTHER" id="PTHR43065:SF10">
    <property type="entry name" value="PEROXIDE STRESS-ACTIVATED HISTIDINE KINASE MAK3"/>
    <property type="match status" value="1"/>
</dbReference>